<accession>A0A6I3XI24</accession>
<sequence length="118" mass="13790">MAQDLVLDNRTDSAKSWAQWLYVAHGLSVLFTLGALSFIPLIFNYVKRPETDGTFVHSHHGWQIRSFWWYMVWMAVGWILVFTIVGLLFAWIVFAGAWLWKAYRLIRGFIALNNNEPI</sequence>
<protein>
    <recommendedName>
        <fullName evidence="4">Transmembrane protein</fullName>
    </recommendedName>
</protein>
<keyword evidence="1" id="KW-1133">Transmembrane helix</keyword>
<organism evidence="2 3">
    <name type="scientific">Pseudoduganella dura</name>
    <dbReference type="NCBI Taxonomy" id="321982"/>
    <lineage>
        <taxon>Bacteria</taxon>
        <taxon>Pseudomonadati</taxon>
        <taxon>Pseudomonadota</taxon>
        <taxon>Betaproteobacteria</taxon>
        <taxon>Burkholderiales</taxon>
        <taxon>Oxalobacteraceae</taxon>
        <taxon>Telluria group</taxon>
        <taxon>Pseudoduganella</taxon>
    </lineage>
</organism>
<dbReference type="EMBL" id="WNWM01000002">
    <property type="protein sequence ID" value="MUI16484.1"/>
    <property type="molecule type" value="Genomic_DNA"/>
</dbReference>
<comment type="caution">
    <text evidence="2">The sequence shown here is derived from an EMBL/GenBank/DDBJ whole genome shotgun (WGS) entry which is preliminary data.</text>
</comment>
<feature type="transmembrane region" description="Helical" evidence="1">
    <location>
        <begin position="20"/>
        <end position="46"/>
    </location>
</feature>
<dbReference type="RefSeq" id="WP_155712037.1">
    <property type="nucleotide sequence ID" value="NZ_BMWU01000008.1"/>
</dbReference>
<evidence type="ECO:0000313" key="2">
    <source>
        <dbReference type="EMBL" id="MUI16484.1"/>
    </source>
</evidence>
<keyword evidence="1" id="KW-0812">Transmembrane</keyword>
<proteinExistence type="predicted"/>
<evidence type="ECO:0000313" key="3">
    <source>
        <dbReference type="Proteomes" id="UP000431684"/>
    </source>
</evidence>
<evidence type="ECO:0008006" key="4">
    <source>
        <dbReference type="Google" id="ProtNLM"/>
    </source>
</evidence>
<reference evidence="2 3" key="1">
    <citation type="submission" date="2019-11" db="EMBL/GenBank/DDBJ databases">
        <title>Draft Genome Sequences of Six Type Strains of the Genus Massilia.</title>
        <authorList>
            <person name="Miess H."/>
            <person name="Frediansyah A."/>
            <person name="Goeker M."/>
            <person name="Gross H."/>
        </authorList>
    </citation>
    <scope>NUCLEOTIDE SEQUENCE [LARGE SCALE GENOMIC DNA]</scope>
    <source>
        <strain evidence="2 3">DSM 17513</strain>
    </source>
</reference>
<dbReference type="OrthoDB" id="5405464at2"/>
<dbReference type="Proteomes" id="UP000431684">
    <property type="component" value="Unassembled WGS sequence"/>
</dbReference>
<feature type="transmembrane region" description="Helical" evidence="1">
    <location>
        <begin position="67"/>
        <end position="100"/>
    </location>
</feature>
<keyword evidence="1" id="KW-0472">Membrane</keyword>
<gene>
    <name evidence="2" type="ORF">GJV26_29090</name>
</gene>
<keyword evidence="3" id="KW-1185">Reference proteome</keyword>
<evidence type="ECO:0000256" key="1">
    <source>
        <dbReference type="SAM" id="Phobius"/>
    </source>
</evidence>
<dbReference type="AlphaFoldDB" id="A0A6I3XI24"/>
<name>A0A6I3XI24_9BURK</name>